<dbReference type="PANTHER" id="PTHR45138">
    <property type="entry name" value="REGULATORY COMPONENTS OF SENSORY TRANSDUCTION SYSTEM"/>
    <property type="match status" value="1"/>
</dbReference>
<keyword evidence="7" id="KW-1185">Reference proteome</keyword>
<reference evidence="7" key="1">
    <citation type="submission" date="2019-02" db="EMBL/GenBank/DDBJ databases">
        <title>Complete genome sequence of Rhodoferax sp. Gr-4.</title>
        <authorList>
            <person name="Jin L."/>
        </authorList>
    </citation>
    <scope>NUCLEOTIDE SEQUENCE [LARGE SCALE GENOMIC DNA]</scope>
    <source>
        <strain evidence="7">Gr-4</strain>
    </source>
</reference>
<dbReference type="GO" id="GO:0052621">
    <property type="term" value="F:diguanylate cyclase activity"/>
    <property type="evidence" value="ECO:0007669"/>
    <property type="project" value="UniProtKB-EC"/>
</dbReference>
<evidence type="ECO:0000259" key="4">
    <source>
        <dbReference type="PROSITE" id="PS50885"/>
    </source>
</evidence>
<keyword evidence="3" id="KW-0812">Transmembrane</keyword>
<evidence type="ECO:0000313" key="6">
    <source>
        <dbReference type="EMBL" id="QDL56215.1"/>
    </source>
</evidence>
<dbReference type="PROSITE" id="PS50887">
    <property type="entry name" value="GGDEF"/>
    <property type="match status" value="1"/>
</dbReference>
<dbReference type="NCBIfam" id="TIGR00254">
    <property type="entry name" value="GGDEF"/>
    <property type="match status" value="1"/>
</dbReference>
<dbReference type="InterPro" id="IPR000160">
    <property type="entry name" value="GGDEF_dom"/>
</dbReference>
<dbReference type="SMART" id="SM00267">
    <property type="entry name" value="GGDEF"/>
    <property type="match status" value="1"/>
</dbReference>
<feature type="transmembrane region" description="Helical" evidence="3">
    <location>
        <begin position="290"/>
        <end position="313"/>
    </location>
</feature>
<dbReference type="Pfam" id="PF00990">
    <property type="entry name" value="GGDEF"/>
    <property type="match status" value="1"/>
</dbReference>
<dbReference type="CDD" id="cd06225">
    <property type="entry name" value="HAMP"/>
    <property type="match status" value="1"/>
</dbReference>
<dbReference type="GO" id="GO:1902201">
    <property type="term" value="P:negative regulation of bacterial-type flagellum-dependent cell motility"/>
    <property type="evidence" value="ECO:0007669"/>
    <property type="project" value="TreeGrafter"/>
</dbReference>
<dbReference type="GO" id="GO:0005886">
    <property type="term" value="C:plasma membrane"/>
    <property type="evidence" value="ECO:0007669"/>
    <property type="project" value="TreeGrafter"/>
</dbReference>
<comment type="catalytic activity">
    <reaction evidence="2">
        <text>2 GTP = 3',3'-c-di-GMP + 2 diphosphate</text>
        <dbReference type="Rhea" id="RHEA:24898"/>
        <dbReference type="ChEBI" id="CHEBI:33019"/>
        <dbReference type="ChEBI" id="CHEBI:37565"/>
        <dbReference type="ChEBI" id="CHEBI:58805"/>
        <dbReference type="EC" id="2.7.7.65"/>
    </reaction>
</comment>
<keyword evidence="3" id="KW-1133">Transmembrane helix</keyword>
<dbReference type="EC" id="2.7.7.65" evidence="1"/>
<dbReference type="Gene3D" id="3.30.70.270">
    <property type="match status" value="1"/>
</dbReference>
<dbReference type="Gene3D" id="6.10.340.10">
    <property type="match status" value="1"/>
</dbReference>
<evidence type="ECO:0000313" key="7">
    <source>
        <dbReference type="Proteomes" id="UP000317365"/>
    </source>
</evidence>
<dbReference type="CDD" id="cd01949">
    <property type="entry name" value="GGDEF"/>
    <property type="match status" value="1"/>
</dbReference>
<evidence type="ECO:0000256" key="2">
    <source>
        <dbReference type="ARBA" id="ARBA00034247"/>
    </source>
</evidence>
<dbReference type="InterPro" id="IPR050469">
    <property type="entry name" value="Diguanylate_Cyclase"/>
</dbReference>
<dbReference type="PROSITE" id="PS50885">
    <property type="entry name" value="HAMP"/>
    <property type="match status" value="1"/>
</dbReference>
<dbReference type="InterPro" id="IPR007892">
    <property type="entry name" value="CHASE4"/>
</dbReference>
<gene>
    <name evidence="6" type="ORF">EXZ61_19765</name>
</gene>
<dbReference type="GO" id="GO:0043709">
    <property type="term" value="P:cell adhesion involved in single-species biofilm formation"/>
    <property type="evidence" value="ECO:0007669"/>
    <property type="project" value="TreeGrafter"/>
</dbReference>
<dbReference type="RefSeq" id="WP_142813643.1">
    <property type="nucleotide sequence ID" value="NZ_CP036282.1"/>
</dbReference>
<dbReference type="AlphaFoldDB" id="A0A515EU58"/>
<dbReference type="InterPro" id="IPR003660">
    <property type="entry name" value="HAMP_dom"/>
</dbReference>
<evidence type="ECO:0000256" key="1">
    <source>
        <dbReference type="ARBA" id="ARBA00012528"/>
    </source>
</evidence>
<organism evidence="6 7">
    <name type="scientific">Rhodoferax aquaticus</name>
    <dbReference type="NCBI Taxonomy" id="2527691"/>
    <lineage>
        <taxon>Bacteria</taxon>
        <taxon>Pseudomonadati</taxon>
        <taxon>Pseudomonadota</taxon>
        <taxon>Betaproteobacteria</taxon>
        <taxon>Burkholderiales</taxon>
        <taxon>Comamonadaceae</taxon>
        <taxon>Rhodoferax</taxon>
    </lineage>
</organism>
<evidence type="ECO:0000256" key="3">
    <source>
        <dbReference type="SAM" id="Phobius"/>
    </source>
</evidence>
<accession>A0A515EU58</accession>
<dbReference type="InterPro" id="IPR043128">
    <property type="entry name" value="Rev_trsase/Diguanyl_cyclase"/>
</dbReference>
<dbReference type="PANTHER" id="PTHR45138:SF9">
    <property type="entry name" value="DIGUANYLATE CYCLASE DGCM-RELATED"/>
    <property type="match status" value="1"/>
</dbReference>
<feature type="domain" description="GGDEF" evidence="5">
    <location>
        <begin position="400"/>
        <end position="536"/>
    </location>
</feature>
<protein>
    <recommendedName>
        <fullName evidence="1">diguanylate cyclase</fullName>
        <ecNumber evidence="1">2.7.7.65</ecNumber>
    </recommendedName>
</protein>
<proteinExistence type="predicted"/>
<dbReference type="FunFam" id="3.30.70.270:FF:000001">
    <property type="entry name" value="Diguanylate cyclase domain protein"/>
    <property type="match status" value="1"/>
</dbReference>
<feature type="domain" description="HAMP" evidence="4">
    <location>
        <begin position="311"/>
        <end position="364"/>
    </location>
</feature>
<dbReference type="InterPro" id="IPR029787">
    <property type="entry name" value="Nucleotide_cyclase"/>
</dbReference>
<dbReference type="Pfam" id="PF00672">
    <property type="entry name" value="HAMP"/>
    <property type="match status" value="1"/>
</dbReference>
<dbReference type="Proteomes" id="UP000317365">
    <property type="component" value="Chromosome"/>
</dbReference>
<dbReference type="SUPFAM" id="SSF55073">
    <property type="entry name" value="Nucleotide cyclase"/>
    <property type="match status" value="1"/>
</dbReference>
<dbReference type="SMART" id="SM00304">
    <property type="entry name" value="HAMP"/>
    <property type="match status" value="1"/>
</dbReference>
<evidence type="ECO:0000259" key="5">
    <source>
        <dbReference type="PROSITE" id="PS50887"/>
    </source>
</evidence>
<dbReference type="Pfam" id="PF05228">
    <property type="entry name" value="CHASE4"/>
    <property type="match status" value="1"/>
</dbReference>
<feature type="transmembrane region" description="Helical" evidence="3">
    <location>
        <begin position="20"/>
        <end position="38"/>
    </location>
</feature>
<dbReference type="EMBL" id="CP036282">
    <property type="protein sequence ID" value="QDL56215.1"/>
    <property type="molecule type" value="Genomic_DNA"/>
</dbReference>
<name>A0A515EU58_9BURK</name>
<dbReference type="GO" id="GO:0007165">
    <property type="term" value="P:signal transduction"/>
    <property type="evidence" value="ECO:0007669"/>
    <property type="project" value="InterPro"/>
</dbReference>
<keyword evidence="3" id="KW-0472">Membrane</keyword>
<reference evidence="7" key="2">
    <citation type="journal article" date="2020" name="Int. J. Syst. Evol. Microbiol.">
        <title>Genomic insights into a novel species Rhodoferax aquaticus sp. nov., isolated from freshwater.</title>
        <authorList>
            <person name="Li T."/>
            <person name="Zhuo Y."/>
            <person name="Jin C.Z."/>
            <person name="Wu X."/>
            <person name="Ko S.R."/>
            <person name="Jin F.J."/>
            <person name="Ahn C.Y."/>
            <person name="Oh H.M."/>
            <person name="Lee H.G."/>
            <person name="Jin L."/>
        </authorList>
    </citation>
    <scope>NUCLEOTIDE SEQUENCE [LARGE SCALE GENOMIC DNA]</scope>
    <source>
        <strain evidence="7">Gr-4</strain>
    </source>
</reference>
<sequence length="542" mass="59472">MVKNSLRMLLAGLGIGPRIVLIFALVFSSMGGLGLVLMRNSLLPAFERMERDVALQSAWRVVSGFEQHMSSLADMNRDWALWDELYFHLQRADPVFERSNFGPEAMQSVKYHAVLLLDLSNQVAGFGSRAFSGGMQAQVQDLAVPLLERLTVSPVQPQRTECGLARVARVLSAVCWTGILQSNGQGPMVGTVVMARELDADSLKDIARFAGATFTLEQLGANHTPVSAQGAWTLPALTYLSNTQLPAQFSANAIAMQYLLHDLNEKPLAQVRIHMGRELMTHGRNVIQDVLFQLATVAFATGLVLLLTVHWWLVHPVSRLRRALAKISHTKRWDKPLVVDRPDEIGALTQGINSLLSVLRKQVDALEETSSTDALTGISNRRRFDLRLDDELARLGRRTGALSLLLLDIDHFKRYNDRYGHPQGDAVLRQFGALLGSSCRRQDLPARVGGEEFALILPDTDEAGAKAMADKIMESLATLALEHDASPTASVVTVSMGVATWSVLQAGGDETFYAQADKALYAAKHLGRNRVCAYGSPYVPSL</sequence>
<dbReference type="KEGG" id="rhg:EXZ61_19765"/>